<evidence type="ECO:0000256" key="1">
    <source>
        <dbReference type="ARBA" id="ARBA00004123"/>
    </source>
</evidence>
<evidence type="ECO:0000313" key="7">
    <source>
        <dbReference type="EMBL" id="KAF0768305.1"/>
    </source>
</evidence>
<keyword evidence="2 3" id="KW-0371">Homeobox</keyword>
<evidence type="ECO:0000313" key="8">
    <source>
        <dbReference type="Proteomes" id="UP000478052"/>
    </source>
</evidence>
<name>A0A6G0ZAF5_APHCR</name>
<feature type="DNA-binding region" description="Homeobox" evidence="2">
    <location>
        <begin position="173"/>
        <end position="219"/>
    </location>
</feature>
<gene>
    <name evidence="6" type="ORF">FWK35_00007482</name>
    <name evidence="7" type="ORF">FWK35_00017096</name>
</gene>
<evidence type="ECO:0000256" key="3">
    <source>
        <dbReference type="RuleBase" id="RU000682"/>
    </source>
</evidence>
<dbReference type="OrthoDB" id="6159439at2759"/>
<dbReference type="InterPro" id="IPR009057">
    <property type="entry name" value="Homeodomain-like_sf"/>
</dbReference>
<keyword evidence="8" id="KW-1185">Reference proteome</keyword>
<dbReference type="SMART" id="SM00389">
    <property type="entry name" value="HOX"/>
    <property type="match status" value="1"/>
</dbReference>
<dbReference type="EMBL" id="VUJU01000990">
    <property type="protein sequence ID" value="KAF0767344.1"/>
    <property type="molecule type" value="Genomic_DNA"/>
</dbReference>
<dbReference type="GO" id="GO:0005634">
    <property type="term" value="C:nucleus"/>
    <property type="evidence" value="ECO:0007669"/>
    <property type="project" value="UniProtKB-SubCell"/>
</dbReference>
<comment type="caution">
    <text evidence="6">The sequence shown here is derived from an EMBL/GenBank/DDBJ whole genome shotgun (WGS) entry which is preliminary data.</text>
</comment>
<keyword evidence="2 3" id="KW-0238">DNA-binding</keyword>
<dbReference type="Pfam" id="PF00046">
    <property type="entry name" value="Homeodomain"/>
    <property type="match status" value="1"/>
</dbReference>
<dbReference type="PANTHER" id="PTHR46892">
    <property type="entry name" value="VISUAL SYSTEM HOMEOBOX 2"/>
    <property type="match status" value="1"/>
</dbReference>
<accession>A0A6G0ZAF5</accession>
<evidence type="ECO:0000313" key="6">
    <source>
        <dbReference type="EMBL" id="KAF0767344.1"/>
    </source>
</evidence>
<dbReference type="InterPro" id="IPR001356">
    <property type="entry name" value="HD"/>
</dbReference>
<evidence type="ECO:0000259" key="5">
    <source>
        <dbReference type="PROSITE" id="PS50071"/>
    </source>
</evidence>
<sequence length="283" mass="32108">MNGKSAITCAPATVRLFQESSLDRLLNATFGSLHTKVSKATGGGSAALYTEKTQSHIIFPRASSLILTTPSPVFTRFDQSLSLTLSIHATLPLLYLTLVIPSLIRQTFSSLLQTHVRTHANTHTHTHNHGLYKCEYDIIKPAGLSHLNHQESGKDYSNEGMTTSFGSNKKKKKRRHRTIFTSYQLEELEKAFKDAHYPDVYAREMLSLKTDLPEDRIQGVKEIENIYLTEGMVLEHSHWTSGQLTYRAAEAESTQRWPFGRREPLDRKHETTGERRVNLETRT</sequence>
<organism evidence="6 8">
    <name type="scientific">Aphis craccivora</name>
    <name type="common">Cowpea aphid</name>
    <dbReference type="NCBI Taxonomy" id="307492"/>
    <lineage>
        <taxon>Eukaryota</taxon>
        <taxon>Metazoa</taxon>
        <taxon>Ecdysozoa</taxon>
        <taxon>Arthropoda</taxon>
        <taxon>Hexapoda</taxon>
        <taxon>Insecta</taxon>
        <taxon>Pterygota</taxon>
        <taxon>Neoptera</taxon>
        <taxon>Paraneoptera</taxon>
        <taxon>Hemiptera</taxon>
        <taxon>Sternorrhyncha</taxon>
        <taxon>Aphidomorpha</taxon>
        <taxon>Aphidoidea</taxon>
        <taxon>Aphididae</taxon>
        <taxon>Aphidini</taxon>
        <taxon>Aphis</taxon>
        <taxon>Aphis</taxon>
    </lineage>
</organism>
<dbReference type="AlphaFoldDB" id="A0A6G0ZAF5"/>
<dbReference type="PROSITE" id="PS50071">
    <property type="entry name" value="HOMEOBOX_2"/>
    <property type="match status" value="1"/>
</dbReference>
<feature type="domain" description="Homeobox" evidence="5">
    <location>
        <begin position="171"/>
        <end position="218"/>
    </location>
</feature>
<dbReference type="GO" id="GO:1990837">
    <property type="term" value="F:sequence-specific double-stranded DNA binding"/>
    <property type="evidence" value="ECO:0007669"/>
    <property type="project" value="TreeGrafter"/>
</dbReference>
<dbReference type="Gene3D" id="1.10.10.60">
    <property type="entry name" value="Homeodomain-like"/>
    <property type="match status" value="1"/>
</dbReference>
<dbReference type="Proteomes" id="UP000478052">
    <property type="component" value="Unassembled WGS sequence"/>
</dbReference>
<protein>
    <submittedName>
        <fullName evidence="6">Visual system homeobox 2-like isoform X1</fullName>
    </submittedName>
</protein>
<dbReference type="InterPro" id="IPR052294">
    <property type="entry name" value="VSX_homeobox_regulators"/>
</dbReference>
<dbReference type="EMBL" id="VUJU01000795">
    <property type="protein sequence ID" value="KAF0768305.1"/>
    <property type="molecule type" value="Genomic_DNA"/>
</dbReference>
<reference evidence="6 8" key="1">
    <citation type="submission" date="2019-08" db="EMBL/GenBank/DDBJ databases">
        <title>Whole genome of Aphis craccivora.</title>
        <authorList>
            <person name="Voronova N.V."/>
            <person name="Shulinski R.S."/>
            <person name="Bandarenka Y.V."/>
            <person name="Zhorov D.G."/>
            <person name="Warner D."/>
        </authorList>
    </citation>
    <scope>NUCLEOTIDE SEQUENCE [LARGE SCALE GENOMIC DNA]</scope>
    <source>
        <strain evidence="6">180601</strain>
        <tissue evidence="6">Whole Body</tissue>
    </source>
</reference>
<evidence type="ECO:0000256" key="2">
    <source>
        <dbReference type="PROSITE-ProRule" id="PRU00108"/>
    </source>
</evidence>
<keyword evidence="2 3" id="KW-0539">Nucleus</keyword>
<feature type="region of interest" description="Disordered" evidence="4">
    <location>
        <begin position="259"/>
        <end position="283"/>
    </location>
</feature>
<evidence type="ECO:0000256" key="4">
    <source>
        <dbReference type="SAM" id="MobiDB-lite"/>
    </source>
</evidence>
<dbReference type="CDD" id="cd00086">
    <property type="entry name" value="homeodomain"/>
    <property type="match status" value="1"/>
</dbReference>
<comment type="subcellular location">
    <subcellularLocation>
        <location evidence="1 2 3">Nucleus</location>
    </subcellularLocation>
</comment>
<dbReference type="GO" id="GO:0006357">
    <property type="term" value="P:regulation of transcription by RNA polymerase II"/>
    <property type="evidence" value="ECO:0007669"/>
    <property type="project" value="TreeGrafter"/>
</dbReference>
<dbReference type="SUPFAM" id="SSF46689">
    <property type="entry name" value="Homeodomain-like"/>
    <property type="match status" value="1"/>
</dbReference>
<proteinExistence type="predicted"/>
<dbReference type="PANTHER" id="PTHR46892:SF3">
    <property type="entry name" value="VISUAL SYSTEM HOMEOBOX 2"/>
    <property type="match status" value="1"/>
</dbReference>
<feature type="compositionally biased region" description="Basic and acidic residues" evidence="4">
    <location>
        <begin position="260"/>
        <end position="283"/>
    </location>
</feature>